<dbReference type="Proteomes" id="UP000242519">
    <property type="component" value="Unassembled WGS sequence"/>
</dbReference>
<proteinExistence type="predicted"/>
<reference evidence="2 3" key="1">
    <citation type="submission" date="2017-04" db="EMBL/GenBank/DDBJ databases">
        <title>Draft genome sequence of Marssonina coronaria NL1: causal agent of apple blotch.</title>
        <authorList>
            <person name="Cheng Q."/>
        </authorList>
    </citation>
    <scope>NUCLEOTIDE SEQUENCE [LARGE SCALE GENOMIC DNA]</scope>
    <source>
        <strain evidence="2 3">NL1</strain>
    </source>
</reference>
<sequence>MSNILPEGMDGRSYNGSHGKDSALQEWQRNAVESLAKSLERPNDPQTSQRKFWTRHKMDLSVLGQYIYHHALYKEEKSFESVGRDLSFKIPTALMLLKQEVQAAPDHRSVFAPGLEIEL</sequence>
<evidence type="ECO:0000256" key="1">
    <source>
        <dbReference type="SAM" id="MobiDB-lite"/>
    </source>
</evidence>
<accession>A0A218ZFJ6</accession>
<organism evidence="2 3">
    <name type="scientific">Diplocarpon coronariae</name>
    <dbReference type="NCBI Taxonomy" id="2795749"/>
    <lineage>
        <taxon>Eukaryota</taxon>
        <taxon>Fungi</taxon>
        <taxon>Dikarya</taxon>
        <taxon>Ascomycota</taxon>
        <taxon>Pezizomycotina</taxon>
        <taxon>Leotiomycetes</taxon>
        <taxon>Helotiales</taxon>
        <taxon>Drepanopezizaceae</taxon>
        <taxon>Diplocarpon</taxon>
    </lineage>
</organism>
<comment type="caution">
    <text evidence="2">The sequence shown here is derived from an EMBL/GenBank/DDBJ whole genome shotgun (WGS) entry which is preliminary data.</text>
</comment>
<name>A0A218ZFJ6_9HELO</name>
<dbReference type="EMBL" id="MZNU01000034">
    <property type="protein sequence ID" value="OWP06787.1"/>
    <property type="molecule type" value="Genomic_DNA"/>
</dbReference>
<protein>
    <submittedName>
        <fullName evidence="2">Uncharacterized protein</fullName>
    </submittedName>
</protein>
<dbReference type="AlphaFoldDB" id="A0A218ZFJ6"/>
<dbReference type="InParanoid" id="A0A218ZFJ6"/>
<keyword evidence="3" id="KW-1185">Reference proteome</keyword>
<evidence type="ECO:0000313" key="3">
    <source>
        <dbReference type="Proteomes" id="UP000242519"/>
    </source>
</evidence>
<evidence type="ECO:0000313" key="2">
    <source>
        <dbReference type="EMBL" id="OWP06787.1"/>
    </source>
</evidence>
<feature type="region of interest" description="Disordered" evidence="1">
    <location>
        <begin position="1"/>
        <end position="23"/>
    </location>
</feature>
<gene>
    <name evidence="2" type="ORF">B2J93_8844</name>
</gene>